<dbReference type="HOGENOM" id="CLU_1488411_0_0_9"/>
<dbReference type="EMBL" id="AHAF01000008">
    <property type="protein sequence ID" value="EKU78322.1"/>
    <property type="molecule type" value="Genomic_DNA"/>
</dbReference>
<keyword evidence="2" id="KW-1185">Reference proteome</keyword>
<gene>
    <name evidence="1" type="ORF">HMPREF9282_01228</name>
</gene>
<dbReference type="AlphaFoldDB" id="K9DHQ9"/>
<evidence type="ECO:0000313" key="1">
    <source>
        <dbReference type="EMBL" id="EKU78322.1"/>
    </source>
</evidence>
<comment type="caution">
    <text evidence="1">The sequence shown here is derived from an EMBL/GenBank/DDBJ whole genome shotgun (WGS) entry which is preliminary data.</text>
</comment>
<dbReference type="RefSeq" id="WP_006556115.1">
    <property type="nucleotide sequence ID" value="NZ_JH992937.1"/>
</dbReference>
<proteinExistence type="predicted"/>
<protein>
    <submittedName>
        <fullName evidence="1">Uncharacterized protein</fullName>
    </submittedName>
</protein>
<dbReference type="STRING" id="883156.HMPREF9282_01228"/>
<evidence type="ECO:0000313" key="2">
    <source>
        <dbReference type="Proteomes" id="UP000009891"/>
    </source>
</evidence>
<dbReference type="PATRIC" id="fig|883156.3.peg.1196"/>
<reference evidence="1 2" key="1">
    <citation type="submission" date="2012-09" db="EMBL/GenBank/DDBJ databases">
        <title>The Genome Sequence of Veillonella ratti ACS-216-V-COL6B.</title>
        <authorList>
            <consortium name="The Broad Institute Genome Sequencing Platform"/>
            <person name="Earl A."/>
            <person name="Ward D."/>
            <person name="Feldgarden M."/>
            <person name="Gevers D."/>
            <person name="Saerens B."/>
            <person name="Vaneechoutte M."/>
            <person name="Walker B."/>
            <person name="Young S.K."/>
            <person name="Zeng Q."/>
            <person name="Gargeya S."/>
            <person name="Fitzgerald M."/>
            <person name="Haas B."/>
            <person name="Abouelleil A."/>
            <person name="Alvarado L."/>
            <person name="Arachchi H.M."/>
            <person name="Berlin A."/>
            <person name="Chapman S.B."/>
            <person name="Goldberg J."/>
            <person name="Griggs A."/>
            <person name="Gujja S."/>
            <person name="Hansen M."/>
            <person name="Howarth C."/>
            <person name="Imamovic A."/>
            <person name="Larimer J."/>
            <person name="McCowen C."/>
            <person name="Montmayeur A."/>
            <person name="Murphy C."/>
            <person name="Neiman D."/>
            <person name="Pearson M."/>
            <person name="Priest M."/>
            <person name="Roberts A."/>
            <person name="Saif S."/>
            <person name="Shea T."/>
            <person name="Sisk P."/>
            <person name="Sykes S."/>
            <person name="Wortman J."/>
            <person name="Nusbaum C."/>
            <person name="Birren B."/>
        </authorList>
    </citation>
    <scope>NUCLEOTIDE SEQUENCE [LARGE SCALE GENOMIC DNA]</scope>
    <source>
        <strain evidence="1 2">ACS-216-V-Col6b</strain>
    </source>
</reference>
<dbReference type="Proteomes" id="UP000009891">
    <property type="component" value="Unassembled WGS sequence"/>
</dbReference>
<organism evidence="1 2">
    <name type="scientific">Veillonella seminalis ACS-216-V-Col6b</name>
    <dbReference type="NCBI Taxonomy" id="883156"/>
    <lineage>
        <taxon>Bacteria</taxon>
        <taxon>Bacillati</taxon>
        <taxon>Bacillota</taxon>
        <taxon>Negativicutes</taxon>
        <taxon>Veillonellales</taxon>
        <taxon>Veillonellaceae</taxon>
        <taxon>Veillonella</taxon>
    </lineage>
</organism>
<name>K9DHQ9_9FIRM</name>
<sequence>MIRITSVKISSGYYTFQYAKETESGNTEYYALESKDKPRPELITAFLRLKELLLEKFNTLKFGAKFVTVFAVRIKYGGKNRNKDEMSEYKLSGRVDNKESTTCRLETQSIKIGLKKEELANEILQNLVIEGMLYIEGKRAQASLFEEQPERITEPDAEDDEFNEDFMAAADADSRQQGAIQ</sequence>
<accession>K9DHQ9</accession>